<accession>A0A3A3A4L5</accession>
<keyword evidence="3 7" id="KW-0812">Transmembrane</keyword>
<evidence type="ECO:0000256" key="1">
    <source>
        <dbReference type="ARBA" id="ARBA00004141"/>
    </source>
</evidence>
<dbReference type="SMART" id="SM00014">
    <property type="entry name" value="acidPPc"/>
    <property type="match status" value="1"/>
</dbReference>
<protein>
    <submittedName>
        <fullName evidence="9">PAP2 domain protein</fullName>
    </submittedName>
</protein>
<organism evidence="9 10">
    <name type="scientific">Aspergillus sclerotialis</name>
    <dbReference type="NCBI Taxonomy" id="2070753"/>
    <lineage>
        <taxon>Eukaryota</taxon>
        <taxon>Fungi</taxon>
        <taxon>Dikarya</taxon>
        <taxon>Ascomycota</taxon>
        <taxon>Pezizomycotina</taxon>
        <taxon>Eurotiomycetes</taxon>
        <taxon>Eurotiomycetidae</taxon>
        <taxon>Eurotiales</taxon>
        <taxon>Aspergillaceae</taxon>
        <taxon>Aspergillus</taxon>
        <taxon>Aspergillus subgen. Polypaecilum</taxon>
    </lineage>
</organism>
<feature type="transmembrane region" description="Helical" evidence="7">
    <location>
        <begin position="256"/>
        <end position="278"/>
    </location>
</feature>
<feature type="transmembrane region" description="Helical" evidence="7">
    <location>
        <begin position="189"/>
        <end position="215"/>
    </location>
</feature>
<dbReference type="InterPro" id="IPR036938">
    <property type="entry name" value="PAP2/HPO_sf"/>
</dbReference>
<feature type="transmembrane region" description="Helical" evidence="7">
    <location>
        <begin position="56"/>
        <end position="79"/>
    </location>
</feature>
<dbReference type="STRING" id="2070753.A0A3A3A4L5"/>
<feature type="transmembrane region" description="Helical" evidence="7">
    <location>
        <begin position="100"/>
        <end position="118"/>
    </location>
</feature>
<evidence type="ECO:0000256" key="7">
    <source>
        <dbReference type="SAM" id="Phobius"/>
    </source>
</evidence>
<dbReference type="SUPFAM" id="SSF48317">
    <property type="entry name" value="Acid phosphatase/Vanadium-dependent haloperoxidase"/>
    <property type="match status" value="1"/>
</dbReference>
<keyword evidence="4 7" id="KW-1133">Transmembrane helix</keyword>
<feature type="domain" description="Phosphatidic acid phosphatase type 2/haloperoxidase" evidence="8">
    <location>
        <begin position="102"/>
        <end position="302"/>
    </location>
</feature>
<dbReference type="InterPro" id="IPR000326">
    <property type="entry name" value="PAP2/HPO"/>
</dbReference>
<dbReference type="CDD" id="cd03390">
    <property type="entry name" value="PAP2_containing_1_like"/>
    <property type="match status" value="1"/>
</dbReference>
<keyword evidence="10" id="KW-1185">Reference proteome</keyword>
<evidence type="ECO:0000313" key="10">
    <source>
        <dbReference type="Proteomes" id="UP000266188"/>
    </source>
</evidence>
<comment type="similarity">
    <text evidence="2">Belongs to the PA-phosphatase related phosphoesterase family.</text>
</comment>
<dbReference type="Gene3D" id="1.20.144.10">
    <property type="entry name" value="Phosphatidic acid phosphatase type 2/haloperoxidase"/>
    <property type="match status" value="1"/>
</dbReference>
<feature type="transmembrane region" description="Helical" evidence="7">
    <location>
        <begin position="7"/>
        <end position="27"/>
    </location>
</feature>
<dbReference type="GO" id="GO:0006644">
    <property type="term" value="P:phospholipid metabolic process"/>
    <property type="evidence" value="ECO:0007669"/>
    <property type="project" value="InterPro"/>
</dbReference>
<keyword evidence="5 7" id="KW-0472">Membrane</keyword>
<name>A0A3A3A4L5_9EURO</name>
<dbReference type="PANTHER" id="PTHR10165">
    <property type="entry name" value="LIPID PHOSPHATE PHOSPHATASE"/>
    <property type="match status" value="1"/>
</dbReference>
<evidence type="ECO:0000256" key="4">
    <source>
        <dbReference type="ARBA" id="ARBA00022989"/>
    </source>
</evidence>
<dbReference type="InterPro" id="IPR043216">
    <property type="entry name" value="PAP-like"/>
</dbReference>
<dbReference type="EMBL" id="MVGC01000087">
    <property type="protein sequence ID" value="RJE24291.1"/>
    <property type="molecule type" value="Genomic_DNA"/>
</dbReference>
<evidence type="ECO:0000256" key="5">
    <source>
        <dbReference type="ARBA" id="ARBA00023136"/>
    </source>
</evidence>
<dbReference type="AlphaFoldDB" id="A0A3A3A4L5"/>
<dbReference type="Proteomes" id="UP000266188">
    <property type="component" value="Unassembled WGS sequence"/>
</dbReference>
<feature type="region of interest" description="Disordered" evidence="6">
    <location>
        <begin position="225"/>
        <end position="247"/>
    </location>
</feature>
<evidence type="ECO:0000256" key="3">
    <source>
        <dbReference type="ARBA" id="ARBA00022692"/>
    </source>
</evidence>
<dbReference type="Pfam" id="PF01569">
    <property type="entry name" value="PAP2"/>
    <property type="match status" value="1"/>
</dbReference>
<reference evidence="10" key="1">
    <citation type="submission" date="2017-02" db="EMBL/GenBank/DDBJ databases">
        <authorList>
            <person name="Tafer H."/>
            <person name="Lopandic K."/>
        </authorList>
    </citation>
    <scope>NUCLEOTIDE SEQUENCE [LARGE SCALE GENOMIC DNA]</scope>
    <source>
        <strain evidence="10">CBS 366.77</strain>
    </source>
</reference>
<dbReference type="GO" id="GO:0046839">
    <property type="term" value="P:phospholipid dephosphorylation"/>
    <property type="evidence" value="ECO:0007669"/>
    <property type="project" value="TreeGrafter"/>
</dbReference>
<comment type="subcellular location">
    <subcellularLocation>
        <location evidence="1">Membrane</location>
        <topology evidence="1">Multi-pass membrane protein</topology>
    </subcellularLocation>
</comment>
<gene>
    <name evidence="9" type="ORF">PHISCL_03400</name>
</gene>
<evidence type="ECO:0000313" key="9">
    <source>
        <dbReference type="EMBL" id="RJE24291.1"/>
    </source>
</evidence>
<dbReference type="OrthoDB" id="10030083at2759"/>
<proteinExistence type="inferred from homology"/>
<evidence type="ECO:0000259" key="8">
    <source>
        <dbReference type="SMART" id="SM00014"/>
    </source>
</evidence>
<sequence>MRELVLVLSYVIDWIFIIGIALIGYAFSTTTPNQRPFTLTDASISYPYVKDETVSVGVMVVVSLVAPAVIIVLVSLVLIPGSVVDRTASRTVLKYKLWEWHAGWMGLALAAAGVFMATEGLKSLYGKPRPDMLARCDPDLSDIAAHAVGGLGGKLNGAPTVVTWKICRNKSDMLRVQGFSSFPSGHSSFSFAGLTYLSLWLCAKFSVTFPYLSYYPFQSRLHGRKHEKSSENPNGDVDSEGDKGMSVRSQGAAPPVYLIIIAFVPFAVAHFIVATRWFDHRHHGFDIIFGSLMGIVFAWTSFQLYHLPIRRGAGWSWGARSRYHAFFKGVGKPSHVGDDNWTSSRVMHSSGADFRRQDGDIESAPGALVT</sequence>
<evidence type="ECO:0000256" key="2">
    <source>
        <dbReference type="ARBA" id="ARBA00008816"/>
    </source>
</evidence>
<evidence type="ECO:0000256" key="6">
    <source>
        <dbReference type="SAM" id="MobiDB-lite"/>
    </source>
</evidence>
<dbReference type="FunFam" id="1.20.144.10:FF:000042">
    <property type="entry name" value="PAP2 domain protein"/>
    <property type="match status" value="1"/>
</dbReference>
<feature type="transmembrane region" description="Helical" evidence="7">
    <location>
        <begin position="284"/>
        <end position="302"/>
    </location>
</feature>
<dbReference type="GO" id="GO:0016020">
    <property type="term" value="C:membrane"/>
    <property type="evidence" value="ECO:0007669"/>
    <property type="project" value="UniProtKB-SubCell"/>
</dbReference>
<comment type="caution">
    <text evidence="9">The sequence shown here is derived from an EMBL/GenBank/DDBJ whole genome shotgun (WGS) entry which is preliminary data.</text>
</comment>
<dbReference type="GO" id="GO:0008195">
    <property type="term" value="F:phosphatidate phosphatase activity"/>
    <property type="evidence" value="ECO:0007669"/>
    <property type="project" value="TreeGrafter"/>
</dbReference>
<dbReference type="PANTHER" id="PTHR10165:SF154">
    <property type="entry name" value="PAP2 DOMAIN PROTEIN (AFU_ORTHOLOGUE AFUA_1G09730)"/>
    <property type="match status" value="1"/>
</dbReference>